<dbReference type="EMBL" id="JABFUD020000021">
    <property type="protein sequence ID" value="KAI5063746.1"/>
    <property type="molecule type" value="Genomic_DNA"/>
</dbReference>
<sequence>MVDGDEAVGGQASGAQEIARATHHREVAHGVGLANLAQDGDGALVVTLGDVGREDVEERVAYFAVQLPQALSHADLLRGVGGALRDGVFEGGGGAERVGIGPRHVGRQAIDRVEVVLVVHGGVVDGVVKVEGEGAGPAQSGGPLPARTICINAIS</sequence>
<keyword evidence="2" id="KW-1185">Reference proteome</keyword>
<reference evidence="1" key="1">
    <citation type="submission" date="2021-01" db="EMBL/GenBank/DDBJ databases">
        <title>Adiantum capillus-veneris genome.</title>
        <authorList>
            <person name="Fang Y."/>
            <person name="Liao Q."/>
        </authorList>
    </citation>
    <scope>NUCLEOTIDE SEQUENCE</scope>
    <source>
        <strain evidence="1">H3</strain>
        <tissue evidence="1">Leaf</tissue>
    </source>
</reference>
<organism evidence="1 2">
    <name type="scientific">Adiantum capillus-veneris</name>
    <name type="common">Maidenhair fern</name>
    <dbReference type="NCBI Taxonomy" id="13818"/>
    <lineage>
        <taxon>Eukaryota</taxon>
        <taxon>Viridiplantae</taxon>
        <taxon>Streptophyta</taxon>
        <taxon>Embryophyta</taxon>
        <taxon>Tracheophyta</taxon>
        <taxon>Polypodiopsida</taxon>
        <taxon>Polypodiidae</taxon>
        <taxon>Polypodiales</taxon>
        <taxon>Pteridineae</taxon>
        <taxon>Pteridaceae</taxon>
        <taxon>Vittarioideae</taxon>
        <taxon>Adiantum</taxon>
    </lineage>
</organism>
<dbReference type="AlphaFoldDB" id="A0A9D4Z8N6"/>
<proteinExistence type="predicted"/>
<protein>
    <submittedName>
        <fullName evidence="1">Uncharacterized protein</fullName>
    </submittedName>
</protein>
<comment type="caution">
    <text evidence="1">The sequence shown here is derived from an EMBL/GenBank/DDBJ whole genome shotgun (WGS) entry which is preliminary data.</text>
</comment>
<evidence type="ECO:0000313" key="1">
    <source>
        <dbReference type="EMBL" id="KAI5063746.1"/>
    </source>
</evidence>
<accession>A0A9D4Z8N6</accession>
<name>A0A9D4Z8N6_ADICA</name>
<evidence type="ECO:0000313" key="2">
    <source>
        <dbReference type="Proteomes" id="UP000886520"/>
    </source>
</evidence>
<dbReference type="Proteomes" id="UP000886520">
    <property type="component" value="Chromosome 21"/>
</dbReference>
<dbReference type="OrthoDB" id="1984410at2759"/>
<gene>
    <name evidence="1" type="ORF">GOP47_0022293</name>
</gene>